<organism evidence="10 11">
    <name type="scientific">Anopheles albimanus</name>
    <name type="common">New world malaria mosquito</name>
    <dbReference type="NCBI Taxonomy" id="7167"/>
    <lineage>
        <taxon>Eukaryota</taxon>
        <taxon>Metazoa</taxon>
        <taxon>Ecdysozoa</taxon>
        <taxon>Arthropoda</taxon>
        <taxon>Hexapoda</taxon>
        <taxon>Insecta</taxon>
        <taxon>Pterygota</taxon>
        <taxon>Neoptera</taxon>
        <taxon>Endopterygota</taxon>
        <taxon>Diptera</taxon>
        <taxon>Nematocera</taxon>
        <taxon>Culicoidea</taxon>
        <taxon>Culicidae</taxon>
        <taxon>Anophelinae</taxon>
        <taxon>Anopheles</taxon>
    </lineage>
</organism>
<feature type="DNA-binding region" description="Fork-head" evidence="8">
    <location>
        <begin position="13"/>
        <end position="107"/>
    </location>
</feature>
<dbReference type="InterPro" id="IPR018122">
    <property type="entry name" value="TF_fork_head_CS_1"/>
</dbReference>
<dbReference type="PROSITE" id="PS00657">
    <property type="entry name" value="FORK_HEAD_1"/>
    <property type="match status" value="1"/>
</dbReference>
<sequence>MPRPSRESYGDQKPPYSYISLTAMAIWSSPEKMLSLNDIYKFITDRFPYYRTNTQRWQNSLRHNLSFNDCFIKVPRRPDRPGKGAYWTLHPKAFDMFQNGSLLRRRKRFKLHQTDKEWLNEEFVALANMNRFFMAQNGGAPTYHHHDSATYYSPIPEPIGSSSLSSPPNVLYAPISPPLSPPDDLPGQQQQQQQQQTNSVRSESPAGKTVAALPSTPATGTKTVTVTATTITPNPKPKRAFTIESLIEPDSSSDSDDTDRAPSFRQHQQQQQLDQLRHLSQQQLMSNISAFNEYAAAMHHHQQQQQHQQHQQQVAVAAAAAAAAAALGTPYAGVPVHPLLLPLGKLPSPAYFLHSGNAGAFHHAPHHHHHHHQHGHPHHHHQHHHHHQLPLQPSLALQHPSPAPSLSPSPPTHPHLHQAVRPEPPSLAIA</sequence>
<dbReference type="EnsemblMetazoa" id="AALB009715-RA">
    <property type="protein sequence ID" value="AALB009715-PA"/>
    <property type="gene ID" value="AALB009715"/>
</dbReference>
<feature type="compositionally biased region" description="Basic residues" evidence="9">
    <location>
        <begin position="363"/>
        <end position="388"/>
    </location>
</feature>
<evidence type="ECO:0000256" key="5">
    <source>
        <dbReference type="ARBA" id="ARBA00023163"/>
    </source>
</evidence>
<dbReference type="OrthoDB" id="5954824at2759"/>
<dbReference type="InterPro" id="IPR050211">
    <property type="entry name" value="FOX_domain-containing"/>
</dbReference>
<keyword evidence="2" id="KW-0217">Developmental protein</keyword>
<evidence type="ECO:0000256" key="4">
    <source>
        <dbReference type="ARBA" id="ARBA00023125"/>
    </source>
</evidence>
<name>A0A182FT35_ANOAL</name>
<comment type="subcellular location">
    <subcellularLocation>
        <location evidence="1 8">Nucleus</location>
    </subcellularLocation>
</comment>
<dbReference type="VEuPathDB" id="VectorBase:AALB009715"/>
<dbReference type="InterPro" id="IPR030456">
    <property type="entry name" value="TF_fork_head_CS_2"/>
</dbReference>
<evidence type="ECO:0000256" key="3">
    <source>
        <dbReference type="ARBA" id="ARBA00023015"/>
    </source>
</evidence>
<reference evidence="10" key="2">
    <citation type="submission" date="2022-08" db="UniProtKB">
        <authorList>
            <consortium name="EnsemblMetazoa"/>
        </authorList>
    </citation>
    <scope>IDENTIFICATION</scope>
    <source>
        <strain evidence="10">STECLA/ALBI9_A</strain>
    </source>
</reference>
<keyword evidence="3" id="KW-0805">Transcription regulation</keyword>
<dbReference type="SUPFAM" id="SSF46785">
    <property type="entry name" value="Winged helix' DNA-binding domain"/>
    <property type="match status" value="1"/>
</dbReference>
<evidence type="ECO:0000256" key="8">
    <source>
        <dbReference type="PROSITE-ProRule" id="PRU00089"/>
    </source>
</evidence>
<dbReference type="PRINTS" id="PR00053">
    <property type="entry name" value="FORKHEAD"/>
</dbReference>
<evidence type="ECO:0000256" key="9">
    <source>
        <dbReference type="SAM" id="MobiDB-lite"/>
    </source>
</evidence>
<dbReference type="GO" id="GO:0030154">
    <property type="term" value="P:cell differentiation"/>
    <property type="evidence" value="ECO:0007669"/>
    <property type="project" value="TreeGrafter"/>
</dbReference>
<feature type="compositionally biased region" description="Low complexity" evidence="9">
    <location>
        <begin position="185"/>
        <end position="196"/>
    </location>
</feature>
<evidence type="ECO:0000256" key="6">
    <source>
        <dbReference type="ARBA" id="ARBA00023242"/>
    </source>
</evidence>
<evidence type="ECO:0000313" key="10">
    <source>
        <dbReference type="EnsemblMetazoa" id="AALB009715-PA"/>
    </source>
</evidence>
<dbReference type="KEGG" id="aali:118459021"/>
<dbReference type="AlphaFoldDB" id="A0A182FT35"/>
<dbReference type="PANTHER" id="PTHR11829:SF377">
    <property type="entry name" value="FORK HEAD DOMAIN-CONTAINING PROTEIN FD4-RELATED"/>
    <property type="match status" value="1"/>
</dbReference>
<keyword evidence="4 8" id="KW-0238">DNA-binding</keyword>
<dbReference type="PROSITE" id="PS00658">
    <property type="entry name" value="FORK_HEAD_2"/>
    <property type="match status" value="1"/>
</dbReference>
<evidence type="ECO:0000313" key="11">
    <source>
        <dbReference type="Proteomes" id="UP000069272"/>
    </source>
</evidence>
<keyword evidence="6 8" id="KW-0539">Nucleus</keyword>
<dbReference type="GO" id="GO:0000978">
    <property type="term" value="F:RNA polymerase II cis-regulatory region sequence-specific DNA binding"/>
    <property type="evidence" value="ECO:0007669"/>
    <property type="project" value="TreeGrafter"/>
</dbReference>
<dbReference type="Gene3D" id="1.10.10.10">
    <property type="entry name" value="Winged helix-like DNA-binding domain superfamily/Winged helix DNA-binding domain"/>
    <property type="match status" value="1"/>
</dbReference>
<dbReference type="PROSITE" id="PS50039">
    <property type="entry name" value="FORK_HEAD_3"/>
    <property type="match status" value="1"/>
</dbReference>
<dbReference type="PANTHER" id="PTHR11829">
    <property type="entry name" value="FORKHEAD BOX PROTEIN"/>
    <property type="match status" value="1"/>
</dbReference>
<accession>A0A182FT35</accession>
<dbReference type="RefSeq" id="XP_035777918.1">
    <property type="nucleotide sequence ID" value="XM_035922025.1"/>
</dbReference>
<feature type="compositionally biased region" description="Pro residues" evidence="9">
    <location>
        <begin position="175"/>
        <end position="184"/>
    </location>
</feature>
<dbReference type="InterPro" id="IPR036388">
    <property type="entry name" value="WH-like_DNA-bd_sf"/>
</dbReference>
<feature type="region of interest" description="Disordered" evidence="9">
    <location>
        <begin position="160"/>
        <end position="268"/>
    </location>
</feature>
<dbReference type="Proteomes" id="UP000069272">
    <property type="component" value="Chromosome 2R"/>
</dbReference>
<feature type="compositionally biased region" description="Low complexity" evidence="9">
    <location>
        <begin position="389"/>
        <end position="400"/>
    </location>
</feature>
<dbReference type="GO" id="GO:0000981">
    <property type="term" value="F:DNA-binding transcription factor activity, RNA polymerase II-specific"/>
    <property type="evidence" value="ECO:0007669"/>
    <property type="project" value="TreeGrafter"/>
</dbReference>
<reference evidence="10 11" key="1">
    <citation type="journal article" date="2017" name="G3 (Bethesda)">
        <title>The Physical Genome Mapping of Anopheles albimanus Corrected Scaffold Misassemblies and Identified Interarm Rearrangements in Genus Anopheles.</title>
        <authorList>
            <person name="Artemov G.N."/>
            <person name="Peery A.N."/>
            <person name="Jiang X."/>
            <person name="Tu Z."/>
            <person name="Stegniy V.N."/>
            <person name="Sharakhova M.V."/>
            <person name="Sharakhov I.V."/>
        </authorList>
    </citation>
    <scope>NUCLEOTIDE SEQUENCE [LARGE SCALE GENOMIC DNA]</scope>
    <source>
        <strain evidence="10 11">ALBI9_A</strain>
    </source>
</reference>
<evidence type="ECO:0000256" key="2">
    <source>
        <dbReference type="ARBA" id="ARBA00022473"/>
    </source>
</evidence>
<dbReference type="FunFam" id="1.10.10.10:FF:000082">
    <property type="entry name" value="forkhead box protein B2"/>
    <property type="match status" value="1"/>
</dbReference>
<dbReference type="SMART" id="SM00339">
    <property type="entry name" value="FH"/>
    <property type="match status" value="1"/>
</dbReference>
<proteinExistence type="predicted"/>
<dbReference type="GO" id="GO:0005634">
    <property type="term" value="C:nucleus"/>
    <property type="evidence" value="ECO:0007669"/>
    <property type="project" value="UniProtKB-SubCell"/>
</dbReference>
<comment type="function">
    <text evidence="7">Involved in development during embryogenesis.</text>
</comment>
<keyword evidence="11" id="KW-1185">Reference proteome</keyword>
<feature type="compositionally biased region" description="Low complexity" evidence="9">
    <location>
        <begin position="216"/>
        <end position="233"/>
    </location>
</feature>
<feature type="region of interest" description="Disordered" evidence="9">
    <location>
        <begin position="357"/>
        <end position="430"/>
    </location>
</feature>
<evidence type="ECO:0000256" key="1">
    <source>
        <dbReference type="ARBA" id="ARBA00004123"/>
    </source>
</evidence>
<dbReference type="InterPro" id="IPR036390">
    <property type="entry name" value="WH_DNA-bd_sf"/>
</dbReference>
<feature type="compositionally biased region" description="Pro residues" evidence="9">
    <location>
        <begin position="401"/>
        <end position="413"/>
    </location>
</feature>
<protein>
    <submittedName>
        <fullName evidence="10">Fork-head domain-containing protein</fullName>
    </submittedName>
</protein>
<dbReference type="GeneID" id="118459021"/>
<dbReference type="VEuPathDB" id="VectorBase:AALB20_034966"/>
<dbReference type="Pfam" id="PF00250">
    <property type="entry name" value="Forkhead"/>
    <property type="match status" value="1"/>
</dbReference>
<evidence type="ECO:0000256" key="7">
    <source>
        <dbReference type="ARBA" id="ARBA00060234"/>
    </source>
</evidence>
<dbReference type="GO" id="GO:0009653">
    <property type="term" value="P:anatomical structure morphogenesis"/>
    <property type="evidence" value="ECO:0007669"/>
    <property type="project" value="TreeGrafter"/>
</dbReference>
<keyword evidence="5" id="KW-0804">Transcription</keyword>
<dbReference type="InterPro" id="IPR001766">
    <property type="entry name" value="Fork_head_dom"/>
</dbReference>